<accession>A0ABV7L497</accession>
<dbReference type="Proteomes" id="UP001595528">
    <property type="component" value="Unassembled WGS sequence"/>
</dbReference>
<keyword evidence="3" id="KW-1185">Reference proteome</keyword>
<comment type="caution">
    <text evidence="2">The sequence shown here is derived from an EMBL/GenBank/DDBJ whole genome shotgun (WGS) entry which is preliminary data.</text>
</comment>
<organism evidence="2 3">
    <name type="scientific">Marinibaculum pumilum</name>
    <dbReference type="NCBI Taxonomy" id="1766165"/>
    <lineage>
        <taxon>Bacteria</taxon>
        <taxon>Pseudomonadati</taxon>
        <taxon>Pseudomonadota</taxon>
        <taxon>Alphaproteobacteria</taxon>
        <taxon>Rhodospirillales</taxon>
        <taxon>Rhodospirillaceae</taxon>
        <taxon>Marinibaculum</taxon>
    </lineage>
</organism>
<feature type="transmembrane region" description="Helical" evidence="1">
    <location>
        <begin position="21"/>
        <end position="39"/>
    </location>
</feature>
<evidence type="ECO:0000313" key="2">
    <source>
        <dbReference type="EMBL" id="MFC3229153.1"/>
    </source>
</evidence>
<evidence type="ECO:0008006" key="4">
    <source>
        <dbReference type="Google" id="ProtNLM"/>
    </source>
</evidence>
<name>A0ABV7L497_9PROT</name>
<dbReference type="EMBL" id="JBHRTR010000031">
    <property type="protein sequence ID" value="MFC3229153.1"/>
    <property type="molecule type" value="Genomic_DNA"/>
</dbReference>
<keyword evidence="1" id="KW-1133">Transmembrane helix</keyword>
<keyword evidence="1" id="KW-0472">Membrane</keyword>
<keyword evidence="1" id="KW-0812">Transmembrane</keyword>
<evidence type="ECO:0000313" key="3">
    <source>
        <dbReference type="Proteomes" id="UP001595528"/>
    </source>
</evidence>
<protein>
    <recommendedName>
        <fullName evidence="4">Transcriptional regulator</fullName>
    </recommendedName>
</protein>
<dbReference type="RefSeq" id="WP_379903088.1">
    <property type="nucleotide sequence ID" value="NZ_JBHRTR010000031.1"/>
</dbReference>
<gene>
    <name evidence="2" type="ORF">ACFOGJ_18045</name>
</gene>
<sequence length="218" mass="24299">MAKRYEQRNTFRRHAKLSEEETIRLIYCFAAGISVAAAASSSGHSAKTVRGYYISLRSLLVLPAFNRWHGLKSTLVKVVDPQTEAIMKASFLDVLADCYFNRACYRNYTLGNRKTRLCRSCPMPARFKTRASADDAVAMIDEVHALYRRLGIYGEKQADALALFRERLIHTSTVAAVRAASRSLPNGLPDPSDNGEHSIGTLIDRLLTAVLDSEDRGE</sequence>
<evidence type="ECO:0000256" key="1">
    <source>
        <dbReference type="SAM" id="Phobius"/>
    </source>
</evidence>
<proteinExistence type="predicted"/>
<reference evidence="3" key="1">
    <citation type="journal article" date="2019" name="Int. J. Syst. Evol. Microbiol.">
        <title>The Global Catalogue of Microorganisms (GCM) 10K type strain sequencing project: providing services to taxonomists for standard genome sequencing and annotation.</title>
        <authorList>
            <consortium name="The Broad Institute Genomics Platform"/>
            <consortium name="The Broad Institute Genome Sequencing Center for Infectious Disease"/>
            <person name="Wu L."/>
            <person name="Ma J."/>
        </authorList>
    </citation>
    <scope>NUCLEOTIDE SEQUENCE [LARGE SCALE GENOMIC DNA]</scope>
    <source>
        <strain evidence="3">KCTC 42964</strain>
    </source>
</reference>